<keyword evidence="1" id="KW-0732">Signal</keyword>
<sequence length="358" mass="39826">MIKKFLILFLYLAFFTALTSSAQNSLKFNQDSVFLGKLSYAQDTIEHTFPFSVVSASEIKIDTVVSDCACLEAIYPTNSLSSGASGEITVRYLPYKAGPFSKTISIKIVGKSTEQEIKLAGFIRPYKLNAEQMYPYENNGIRWAHKKVSFGILTAQGIASKTVYFYNNTEDTLRFEKPALLPDYLGILIDSSRYTVPPQSEGSFELFIKPEDREEYGYAQDTFSILLTNGDQDIESNCVVSASIHFPESQGDGPKPKMGLSSTYMNLGNVKNDGKKIVTLSVMNTGKVPLKILKVEANHGLELLSIEDEEVQPFETSNINIRYLETARTGKEVRSFTLFTNDPTDPVTIITVKANVVK</sequence>
<reference evidence="2 3" key="1">
    <citation type="submission" date="2020-04" db="EMBL/GenBank/DDBJ databases">
        <title>Flammeovirga sp. SR4, a novel species isolated from seawater.</title>
        <authorList>
            <person name="Wang X."/>
        </authorList>
    </citation>
    <scope>NUCLEOTIDE SEQUENCE [LARGE SCALE GENOMIC DNA]</scope>
    <source>
        <strain evidence="2 3">SR4</strain>
    </source>
</reference>
<organism evidence="2 3">
    <name type="scientific">Flammeovirga agarivorans</name>
    <dbReference type="NCBI Taxonomy" id="2726742"/>
    <lineage>
        <taxon>Bacteria</taxon>
        <taxon>Pseudomonadati</taxon>
        <taxon>Bacteroidota</taxon>
        <taxon>Cytophagia</taxon>
        <taxon>Cytophagales</taxon>
        <taxon>Flammeovirgaceae</taxon>
        <taxon>Flammeovirga</taxon>
    </lineage>
</organism>
<feature type="signal peptide" evidence="1">
    <location>
        <begin position="1"/>
        <end position="22"/>
    </location>
</feature>
<gene>
    <name evidence="2" type="ORF">HGP29_18840</name>
</gene>
<dbReference type="InterPro" id="IPR011467">
    <property type="entry name" value="DUF1573"/>
</dbReference>
<protein>
    <submittedName>
        <fullName evidence="2">DUF1573 domain-containing protein</fullName>
    </submittedName>
</protein>
<evidence type="ECO:0000313" key="3">
    <source>
        <dbReference type="Proteomes" id="UP000585050"/>
    </source>
</evidence>
<dbReference type="PANTHER" id="PTHR37833:SF1">
    <property type="entry name" value="SIGNAL PEPTIDE PROTEIN"/>
    <property type="match status" value="1"/>
</dbReference>
<dbReference type="InterPro" id="IPR013783">
    <property type="entry name" value="Ig-like_fold"/>
</dbReference>
<accession>A0A7X8SN67</accession>
<dbReference type="AlphaFoldDB" id="A0A7X8SN67"/>
<keyword evidence="3" id="KW-1185">Reference proteome</keyword>
<dbReference type="EMBL" id="JABAIL010000005">
    <property type="protein sequence ID" value="NLR93267.1"/>
    <property type="molecule type" value="Genomic_DNA"/>
</dbReference>
<dbReference type="PANTHER" id="PTHR37833">
    <property type="entry name" value="LIPOPROTEIN-RELATED"/>
    <property type="match status" value="1"/>
</dbReference>
<comment type="caution">
    <text evidence="2">The sequence shown here is derived from an EMBL/GenBank/DDBJ whole genome shotgun (WGS) entry which is preliminary data.</text>
</comment>
<evidence type="ECO:0000313" key="2">
    <source>
        <dbReference type="EMBL" id="NLR93267.1"/>
    </source>
</evidence>
<name>A0A7X8SN67_9BACT</name>
<dbReference type="RefSeq" id="WP_168883963.1">
    <property type="nucleotide sequence ID" value="NZ_JABAIL010000005.1"/>
</dbReference>
<dbReference type="Proteomes" id="UP000585050">
    <property type="component" value="Unassembled WGS sequence"/>
</dbReference>
<feature type="chain" id="PRO_5030597823" evidence="1">
    <location>
        <begin position="23"/>
        <end position="358"/>
    </location>
</feature>
<proteinExistence type="predicted"/>
<dbReference type="Pfam" id="PF07610">
    <property type="entry name" value="DUF1573"/>
    <property type="match status" value="2"/>
</dbReference>
<dbReference type="Gene3D" id="2.60.40.10">
    <property type="entry name" value="Immunoglobulins"/>
    <property type="match status" value="2"/>
</dbReference>
<evidence type="ECO:0000256" key="1">
    <source>
        <dbReference type="SAM" id="SignalP"/>
    </source>
</evidence>